<dbReference type="Gene3D" id="1.10.287.470">
    <property type="entry name" value="Helix hairpin bin"/>
    <property type="match status" value="1"/>
</dbReference>
<dbReference type="AlphaFoldDB" id="A0A1E5Q9Z0"/>
<dbReference type="PANTHER" id="PTHR30469">
    <property type="entry name" value="MULTIDRUG RESISTANCE PROTEIN MDTA"/>
    <property type="match status" value="1"/>
</dbReference>
<reference evidence="3" key="1">
    <citation type="submission" date="2016-07" db="EMBL/GenBank/DDBJ databases">
        <authorList>
            <person name="Florea S."/>
            <person name="Webb J.S."/>
            <person name="Jaromczyk J."/>
            <person name="Schardl C.L."/>
        </authorList>
    </citation>
    <scope>NUCLEOTIDE SEQUENCE [LARGE SCALE GENOMIC DNA]</scope>
    <source>
        <strain evidence="3">MV-1</strain>
    </source>
</reference>
<protein>
    <submittedName>
        <fullName evidence="2">Efflux transporter periplasmic adaptor subunit</fullName>
    </submittedName>
</protein>
<organism evidence="2 3">
    <name type="scientific">Magnetovibrio blakemorei</name>
    <dbReference type="NCBI Taxonomy" id="28181"/>
    <lineage>
        <taxon>Bacteria</taxon>
        <taxon>Pseudomonadati</taxon>
        <taxon>Pseudomonadota</taxon>
        <taxon>Alphaproteobacteria</taxon>
        <taxon>Rhodospirillales</taxon>
        <taxon>Magnetovibrionaceae</taxon>
        <taxon>Magnetovibrio</taxon>
    </lineage>
</organism>
<dbReference type="PANTHER" id="PTHR30469:SF15">
    <property type="entry name" value="HLYD FAMILY OF SECRETION PROTEINS"/>
    <property type="match status" value="1"/>
</dbReference>
<proteinExistence type="predicted"/>
<keyword evidence="3" id="KW-1185">Reference proteome</keyword>
<name>A0A1E5Q9Z0_9PROT</name>
<evidence type="ECO:0000259" key="1">
    <source>
        <dbReference type="Pfam" id="PF25917"/>
    </source>
</evidence>
<evidence type="ECO:0000313" key="2">
    <source>
        <dbReference type="EMBL" id="OEJ68420.1"/>
    </source>
</evidence>
<dbReference type="Gene3D" id="2.40.50.100">
    <property type="match status" value="1"/>
</dbReference>
<dbReference type="STRING" id="28181.BEN30_06520"/>
<sequence>MVLAVTQVAWVGGVVGSVSASAQDATFQVSQGQVEDRKSVFATVESVDVVAARARIGGTVTELLVDEGSSVQANQKIARVVDEKLALQLKSIDAQIESYRSQKDLTTTALARAEQLYASGTIPKARLDEARTNREVADRSLASAQAERQVLIQTSVEGDVLSPASGRILKVQVRKGSVILPGEPIASLAAEAYILRLQLPERHAMFISEGDEVQVAQRGLGALTSDSGDKLRSGLIRQVYPEIKQGRVSADVEVAGLGDFFVGERIRVWIGTGARPAIVVPTDFLYSRYNLTFAKLSDGREVVVQPGLPQSGGVEVLSGLVPGDVLAHP</sequence>
<dbReference type="GO" id="GO:0015562">
    <property type="term" value="F:efflux transmembrane transporter activity"/>
    <property type="evidence" value="ECO:0007669"/>
    <property type="project" value="TreeGrafter"/>
</dbReference>
<dbReference type="GO" id="GO:1990281">
    <property type="term" value="C:efflux pump complex"/>
    <property type="evidence" value="ECO:0007669"/>
    <property type="project" value="TreeGrafter"/>
</dbReference>
<accession>A0A1E5Q9Z0</accession>
<dbReference type="Proteomes" id="UP000095347">
    <property type="component" value="Unassembled WGS sequence"/>
</dbReference>
<comment type="caution">
    <text evidence="2">The sequence shown here is derived from an EMBL/GenBank/DDBJ whole genome shotgun (WGS) entry which is preliminary data.</text>
</comment>
<evidence type="ECO:0000313" key="3">
    <source>
        <dbReference type="Proteomes" id="UP000095347"/>
    </source>
</evidence>
<dbReference type="EMBL" id="MCGG01000014">
    <property type="protein sequence ID" value="OEJ68420.1"/>
    <property type="molecule type" value="Genomic_DNA"/>
</dbReference>
<dbReference type="Pfam" id="PF25917">
    <property type="entry name" value="BSH_RND"/>
    <property type="match status" value="1"/>
</dbReference>
<feature type="domain" description="Multidrug resistance protein MdtA-like barrel-sandwich hybrid" evidence="1">
    <location>
        <begin position="49"/>
        <end position="184"/>
    </location>
</feature>
<dbReference type="SUPFAM" id="SSF111369">
    <property type="entry name" value="HlyD-like secretion proteins"/>
    <property type="match status" value="1"/>
</dbReference>
<dbReference type="InterPro" id="IPR058625">
    <property type="entry name" value="MdtA-like_BSH"/>
</dbReference>
<gene>
    <name evidence="2" type="ORF">BEN30_06520</name>
</gene>